<evidence type="ECO:0000256" key="2">
    <source>
        <dbReference type="ARBA" id="ARBA00022598"/>
    </source>
</evidence>
<sequence length="660" mass="71880">MKKHRDGSLSQKAPFKNESYHTVPWLLAQRQRKHPRDIAVHIQSAIGGNWKPLTITEFLEQVRLTARGLIGLGLGHGERIGILAATSYEWALLDAAALHIGVVPVPIYETSSAKQIAWMVADAQITHIFTDTRAHAELVDSVTPPAIPPATVMTEDWRAALNAAALEVPEEDLDTRIAAVTADSLATIIYTSGTTGDPKGVELTHGNFARTVLGTWHYEPEILNNPQASLLLFLPMAHVMGRICAYFGLATRISVGFVGNLKNLMSDLETFKPTLLLVVPRVLEKVYNAAEAKAGAGLRRRIFRWAADIAVQNGTRRRRSPIFAVKRALARKLVFNKLREAMGGRIRFAISAGAPLGTRLGRFYRGIGLTVVEGYGLTETTGPANATRAANPVLGTVGWPLPGMRIKLADDGEVLVKGHSVFRGYHNNPEATAAAFADGWFHTGDLGTLDKRGNLTITGRKKHLIVTAGGKNVAPAVLEDKLSSHPLISNVVVLGDGEPFISALITLDAQMLPSWLSSHGLPKMSPAEAMNSEAVNASLQRAIDRTNAQVSRAESIRKFVIVPGDFSEANGLLTPSLKVRREVVLERYRDVVDGIYGANHSESTKKSEAKERRRAARKERRAQRRLERLRRRGERGGRGAAGQLRERSGQQSGEPAGGEK</sequence>
<dbReference type="Gene3D" id="3.40.50.12780">
    <property type="entry name" value="N-terminal domain of ligase-like"/>
    <property type="match status" value="1"/>
</dbReference>
<reference evidence="8 9" key="1">
    <citation type="submission" date="2023-10" db="EMBL/GenBank/DDBJ databases">
        <title>Whole Genome based description of the genera Actinobaculum and Actinotignum reveals a complex phylogenetic relationship within the species included in the genus Actinotignum.</title>
        <authorList>
            <person name="Jensen C.S."/>
            <person name="Dargis R."/>
            <person name="Kemp M."/>
            <person name="Christensen J.J."/>
        </authorList>
    </citation>
    <scope>NUCLEOTIDE SEQUENCE [LARGE SCALE GENOMIC DNA]</scope>
    <source>
        <strain evidence="8 9">SLA_B089</strain>
    </source>
</reference>
<accession>A0ABU5G9N5</accession>
<dbReference type="PROSITE" id="PS00455">
    <property type="entry name" value="AMP_BINDING"/>
    <property type="match status" value="1"/>
</dbReference>
<dbReference type="Proteomes" id="UP001284901">
    <property type="component" value="Unassembled WGS sequence"/>
</dbReference>
<feature type="compositionally biased region" description="Basic residues" evidence="6">
    <location>
        <begin position="612"/>
        <end position="633"/>
    </location>
</feature>
<evidence type="ECO:0000256" key="1">
    <source>
        <dbReference type="ARBA" id="ARBA00006432"/>
    </source>
</evidence>
<dbReference type="InterPro" id="IPR042099">
    <property type="entry name" value="ANL_N_sf"/>
</dbReference>
<dbReference type="Pfam" id="PF00501">
    <property type="entry name" value="AMP-binding"/>
    <property type="match status" value="1"/>
</dbReference>
<evidence type="ECO:0000313" key="9">
    <source>
        <dbReference type="Proteomes" id="UP001284901"/>
    </source>
</evidence>
<dbReference type="InterPro" id="IPR000873">
    <property type="entry name" value="AMP-dep_synth/lig_dom"/>
</dbReference>
<keyword evidence="4" id="KW-0443">Lipid metabolism</keyword>
<dbReference type="SUPFAM" id="SSF56801">
    <property type="entry name" value="Acetyl-CoA synthetase-like"/>
    <property type="match status" value="1"/>
</dbReference>
<proteinExistence type="inferred from homology"/>
<dbReference type="PANTHER" id="PTHR43272">
    <property type="entry name" value="LONG-CHAIN-FATTY-ACID--COA LIGASE"/>
    <property type="match status" value="1"/>
</dbReference>
<evidence type="ECO:0000256" key="5">
    <source>
        <dbReference type="ARBA" id="ARBA00032875"/>
    </source>
</evidence>
<evidence type="ECO:0000259" key="7">
    <source>
        <dbReference type="Pfam" id="PF00501"/>
    </source>
</evidence>
<protein>
    <recommendedName>
        <fullName evidence="5">Acyl-CoA synthetase</fullName>
    </recommendedName>
</protein>
<feature type="domain" description="AMP-dependent synthetase/ligase" evidence="7">
    <location>
        <begin position="29"/>
        <end position="426"/>
    </location>
</feature>
<evidence type="ECO:0000256" key="6">
    <source>
        <dbReference type="SAM" id="MobiDB-lite"/>
    </source>
</evidence>
<keyword evidence="3" id="KW-0276">Fatty acid metabolism</keyword>
<dbReference type="CDD" id="cd05907">
    <property type="entry name" value="VL_LC_FACS_like"/>
    <property type="match status" value="1"/>
</dbReference>
<feature type="region of interest" description="Disordered" evidence="6">
    <location>
        <begin position="601"/>
        <end position="660"/>
    </location>
</feature>
<gene>
    <name evidence="8" type="ORF">R6P33_00645</name>
</gene>
<evidence type="ECO:0000256" key="4">
    <source>
        <dbReference type="ARBA" id="ARBA00023098"/>
    </source>
</evidence>
<keyword evidence="2" id="KW-0436">Ligase</keyword>
<dbReference type="PANTHER" id="PTHR43272:SF32">
    <property type="entry name" value="AMP-DEPENDENT SYNTHETASE_LIGASE DOMAIN-CONTAINING PROTEIN"/>
    <property type="match status" value="1"/>
</dbReference>
<feature type="compositionally biased region" description="Basic and acidic residues" evidence="6">
    <location>
        <begin position="602"/>
        <end position="611"/>
    </location>
</feature>
<dbReference type="EMBL" id="JAWNFY010000002">
    <property type="protein sequence ID" value="MDY5145529.1"/>
    <property type="molecule type" value="Genomic_DNA"/>
</dbReference>
<keyword evidence="9" id="KW-1185">Reference proteome</keyword>
<name>A0ABU5G9N5_9ACTO</name>
<dbReference type="InterPro" id="IPR020845">
    <property type="entry name" value="AMP-binding_CS"/>
</dbReference>
<evidence type="ECO:0000256" key="3">
    <source>
        <dbReference type="ARBA" id="ARBA00022832"/>
    </source>
</evidence>
<organism evidence="8 9">
    <name type="scientific">Actinotignum timonense</name>
    <dbReference type="NCBI Taxonomy" id="1870995"/>
    <lineage>
        <taxon>Bacteria</taxon>
        <taxon>Bacillati</taxon>
        <taxon>Actinomycetota</taxon>
        <taxon>Actinomycetes</taxon>
        <taxon>Actinomycetales</taxon>
        <taxon>Actinomycetaceae</taxon>
        <taxon>Actinotignum</taxon>
    </lineage>
</organism>
<comment type="caution">
    <text evidence="8">The sequence shown here is derived from an EMBL/GenBank/DDBJ whole genome shotgun (WGS) entry which is preliminary data.</text>
</comment>
<dbReference type="RefSeq" id="WP_284883316.1">
    <property type="nucleotide sequence ID" value="NZ_JASOHK010000025.1"/>
</dbReference>
<dbReference type="Pfam" id="PF23562">
    <property type="entry name" value="AMP-binding_C_3"/>
    <property type="match status" value="1"/>
</dbReference>
<comment type="similarity">
    <text evidence="1">Belongs to the ATP-dependent AMP-binding enzyme family.</text>
</comment>
<evidence type="ECO:0000313" key="8">
    <source>
        <dbReference type="EMBL" id="MDY5145529.1"/>
    </source>
</evidence>